<evidence type="ECO:0000256" key="1">
    <source>
        <dbReference type="SAM" id="MobiDB-lite"/>
    </source>
</evidence>
<dbReference type="AlphaFoldDB" id="A0A4Y2U1Q2"/>
<sequence>MPRELFYVVFGGLKALMRLEPELHESLLLPNKPRYRSHFLTHSHWFWQGSDRQPVGRGAAPAKGSSKKFQLLDRFPLVRSHGRESQQRPERFMSDHGPEVQEEQAGREN</sequence>
<reference evidence="2 3" key="1">
    <citation type="journal article" date="2019" name="Sci. Rep.">
        <title>Orb-weaving spider Araneus ventricosus genome elucidates the spidroin gene catalogue.</title>
        <authorList>
            <person name="Kono N."/>
            <person name="Nakamura H."/>
            <person name="Ohtoshi R."/>
            <person name="Moran D.A.P."/>
            <person name="Shinohara A."/>
            <person name="Yoshida Y."/>
            <person name="Fujiwara M."/>
            <person name="Mori M."/>
            <person name="Tomita M."/>
            <person name="Arakawa K."/>
        </authorList>
    </citation>
    <scope>NUCLEOTIDE SEQUENCE [LARGE SCALE GENOMIC DNA]</scope>
</reference>
<proteinExistence type="predicted"/>
<comment type="caution">
    <text evidence="2">The sequence shown here is derived from an EMBL/GenBank/DDBJ whole genome shotgun (WGS) entry which is preliminary data.</text>
</comment>
<accession>A0A4Y2U1Q2</accession>
<protein>
    <submittedName>
        <fullName evidence="2">Uncharacterized protein</fullName>
    </submittedName>
</protein>
<evidence type="ECO:0000313" key="3">
    <source>
        <dbReference type="Proteomes" id="UP000499080"/>
    </source>
</evidence>
<feature type="region of interest" description="Disordered" evidence="1">
    <location>
        <begin position="77"/>
        <end position="109"/>
    </location>
</feature>
<feature type="compositionally biased region" description="Basic and acidic residues" evidence="1">
    <location>
        <begin position="81"/>
        <end position="109"/>
    </location>
</feature>
<gene>
    <name evidence="2" type="ORF">AVEN_221475_1</name>
</gene>
<keyword evidence="3" id="KW-1185">Reference proteome</keyword>
<dbReference type="EMBL" id="BGPR01033104">
    <property type="protein sequence ID" value="GBO06929.1"/>
    <property type="molecule type" value="Genomic_DNA"/>
</dbReference>
<evidence type="ECO:0000313" key="2">
    <source>
        <dbReference type="EMBL" id="GBO06929.1"/>
    </source>
</evidence>
<organism evidence="2 3">
    <name type="scientific">Araneus ventricosus</name>
    <name type="common">Orbweaver spider</name>
    <name type="synonym">Epeira ventricosa</name>
    <dbReference type="NCBI Taxonomy" id="182803"/>
    <lineage>
        <taxon>Eukaryota</taxon>
        <taxon>Metazoa</taxon>
        <taxon>Ecdysozoa</taxon>
        <taxon>Arthropoda</taxon>
        <taxon>Chelicerata</taxon>
        <taxon>Arachnida</taxon>
        <taxon>Araneae</taxon>
        <taxon>Araneomorphae</taxon>
        <taxon>Entelegynae</taxon>
        <taxon>Araneoidea</taxon>
        <taxon>Araneidae</taxon>
        <taxon>Araneus</taxon>
    </lineage>
</organism>
<name>A0A4Y2U1Q2_ARAVE</name>
<dbReference type="Proteomes" id="UP000499080">
    <property type="component" value="Unassembled WGS sequence"/>
</dbReference>